<dbReference type="PANTHER" id="PTHR23251">
    <property type="entry name" value="LYSINE-RICH CEACAM1 CO-ISOLATED PROTEIN LYRIC PROTEIN"/>
    <property type="match status" value="1"/>
</dbReference>
<dbReference type="GO" id="GO:0003712">
    <property type="term" value="F:transcription coregulator activity"/>
    <property type="evidence" value="ECO:0007669"/>
    <property type="project" value="TreeGrafter"/>
</dbReference>
<dbReference type="GO" id="GO:0043066">
    <property type="term" value="P:negative regulation of apoptotic process"/>
    <property type="evidence" value="ECO:0007669"/>
    <property type="project" value="InterPro"/>
</dbReference>
<feature type="region of interest" description="Disordered" evidence="3">
    <location>
        <begin position="176"/>
        <end position="355"/>
    </location>
</feature>
<dbReference type="Pfam" id="PF15686">
    <property type="entry name" value="LYRIC"/>
    <property type="match status" value="1"/>
</dbReference>
<dbReference type="GO" id="GO:0045766">
    <property type="term" value="P:positive regulation of angiogenesis"/>
    <property type="evidence" value="ECO:0007669"/>
    <property type="project" value="InterPro"/>
</dbReference>
<dbReference type="GO" id="GO:0006357">
    <property type="term" value="P:regulation of transcription by RNA polymerase II"/>
    <property type="evidence" value="ECO:0007669"/>
    <property type="project" value="TreeGrafter"/>
</dbReference>
<name>A0A3Q2PX66_FUNHE</name>
<protein>
    <submittedName>
        <fullName evidence="4">Metadherin a</fullName>
    </submittedName>
</protein>
<dbReference type="PANTHER" id="PTHR23251:SF0">
    <property type="entry name" value="PROTEIN LYRIC"/>
    <property type="match status" value="1"/>
</dbReference>
<evidence type="ECO:0000313" key="5">
    <source>
        <dbReference type="Proteomes" id="UP000265000"/>
    </source>
</evidence>
<feature type="region of interest" description="Disordered" evidence="3">
    <location>
        <begin position="98"/>
        <end position="145"/>
    </location>
</feature>
<sequence length="469" mass="50165">MAGDLWSFALDKAELLSGRIRELVTSGQGVVRARFGVDLGLKPELYPTWVILSTAAVGVLLLLLLLEASWAAVCGGGGGGGGQPVRKKRALQVNQAGDETAKAGFNNNNNDKSVKPEEQKKRNKKKAGDKKTQSNGQPPVVAQEEVKATVAASETATEIKAEKIRPKFRGTETVAVEQVHEVQAPVQTKKNKKKPKTEAKPVQPLSTSDGKEPDDGAWETKVSNREKRQQRRKEKGSEDSGSPGGVEAYKPHVDPPAASVTGKKKRGNSENQQSRPSTKGDPASGKGKAELLSSSSPARKVEPTVNGGGWSDVSLKASGPSGSVEGTKWSSVSASARYRPQTDPQPWTQESQAAWSSVDGKMKKMAFSVLQPNSTDALSTSAKMQWVNQPSVDDQWSGFKGVAADSTSDWNAPAEHWGNYEQPPVLVAAAAATPQQDQPKVLILLHTPVVVAHTMHLLGEEEEEEAHKS</sequence>
<accession>A0A3Q2PX66</accession>
<organism evidence="4 5">
    <name type="scientific">Fundulus heteroclitus</name>
    <name type="common">Killifish</name>
    <name type="synonym">Mummichog</name>
    <dbReference type="NCBI Taxonomy" id="8078"/>
    <lineage>
        <taxon>Eukaryota</taxon>
        <taxon>Metazoa</taxon>
        <taxon>Chordata</taxon>
        <taxon>Craniata</taxon>
        <taxon>Vertebrata</taxon>
        <taxon>Euteleostomi</taxon>
        <taxon>Actinopterygii</taxon>
        <taxon>Neopterygii</taxon>
        <taxon>Teleostei</taxon>
        <taxon>Neoteleostei</taxon>
        <taxon>Acanthomorphata</taxon>
        <taxon>Ovalentaria</taxon>
        <taxon>Atherinomorphae</taxon>
        <taxon>Cyprinodontiformes</taxon>
        <taxon>Fundulidae</taxon>
        <taxon>Fundulus</taxon>
    </lineage>
</organism>
<keyword evidence="5" id="KW-1185">Reference proteome</keyword>
<proteinExistence type="predicted"/>
<dbReference type="Ensembl" id="ENSFHET00000026676.1">
    <property type="protein sequence ID" value="ENSFHEP00000017872.1"/>
    <property type="gene ID" value="ENSFHEG00000019640.1"/>
</dbReference>
<reference evidence="4" key="2">
    <citation type="submission" date="2025-09" db="UniProtKB">
        <authorList>
            <consortium name="Ensembl"/>
        </authorList>
    </citation>
    <scope>IDENTIFICATION</scope>
</reference>
<comment type="subcellular location">
    <subcellularLocation>
        <location evidence="1">Nucleus</location>
    </subcellularLocation>
</comment>
<evidence type="ECO:0000256" key="3">
    <source>
        <dbReference type="SAM" id="MobiDB-lite"/>
    </source>
</evidence>
<keyword evidence="2" id="KW-0539">Nucleus</keyword>
<dbReference type="GeneTree" id="ENSGT00940000154181"/>
<evidence type="ECO:0000313" key="4">
    <source>
        <dbReference type="Ensembl" id="ENSFHEP00000017872.1"/>
    </source>
</evidence>
<dbReference type="GO" id="GO:0005634">
    <property type="term" value="C:nucleus"/>
    <property type="evidence" value="ECO:0007669"/>
    <property type="project" value="UniProtKB-SubCell"/>
</dbReference>
<dbReference type="GO" id="GO:0043123">
    <property type="term" value="P:positive regulation of canonical NF-kappaB signal transduction"/>
    <property type="evidence" value="ECO:0007669"/>
    <property type="project" value="InterPro"/>
</dbReference>
<evidence type="ECO:0000256" key="2">
    <source>
        <dbReference type="ARBA" id="ARBA00023242"/>
    </source>
</evidence>
<feature type="compositionally biased region" description="Polar residues" evidence="3">
    <location>
        <begin position="342"/>
        <end position="355"/>
    </location>
</feature>
<evidence type="ECO:0000256" key="1">
    <source>
        <dbReference type="ARBA" id="ARBA00004123"/>
    </source>
</evidence>
<dbReference type="InterPro" id="IPR052305">
    <property type="entry name" value="TransReg_TumorExp"/>
</dbReference>
<dbReference type="Proteomes" id="UP000265000">
    <property type="component" value="Unplaced"/>
</dbReference>
<reference evidence="4" key="1">
    <citation type="submission" date="2025-08" db="UniProtKB">
        <authorList>
            <consortium name="Ensembl"/>
        </authorList>
    </citation>
    <scope>IDENTIFICATION</scope>
</reference>
<dbReference type="STRING" id="8078.ENSFHEP00000017872"/>
<dbReference type="AlphaFoldDB" id="A0A3Q2PX66"/>
<dbReference type="InterPro" id="IPR031402">
    <property type="entry name" value="LYRIC"/>
</dbReference>